<dbReference type="Pfam" id="PF11755">
    <property type="entry name" value="DUF3311"/>
    <property type="match status" value="1"/>
</dbReference>
<reference evidence="2 3" key="1">
    <citation type="submission" date="2019-05" db="EMBL/GenBank/DDBJ databases">
        <title>Psychrobacillus vulpis sp. nov., a new species isolated from feces of a red fox that inhabits in The Tablas de Daimiel Natural Park, Albacete, Spain.</title>
        <authorList>
            <person name="Rodriguez M."/>
            <person name="Reina J.C."/>
            <person name="Bejar V."/>
            <person name="Llamas I."/>
        </authorList>
    </citation>
    <scope>NUCLEOTIDE SEQUENCE [LARGE SCALE GENOMIC DNA]</scope>
    <source>
        <strain evidence="2 3">NHI-2</strain>
    </source>
</reference>
<organism evidence="2 3">
    <name type="scientific">Psychrobacillus soli</name>
    <dbReference type="NCBI Taxonomy" id="1543965"/>
    <lineage>
        <taxon>Bacteria</taxon>
        <taxon>Bacillati</taxon>
        <taxon>Bacillota</taxon>
        <taxon>Bacilli</taxon>
        <taxon>Bacillales</taxon>
        <taxon>Bacillaceae</taxon>
        <taxon>Psychrobacillus</taxon>
    </lineage>
</organism>
<sequence>MKYYYLLAVLPFIAILGGVAFVNKVEPYVLGIPFFLFWIILWSVLCSIIMLIIYRLDPLNREGEEE</sequence>
<comment type="caution">
    <text evidence="2">The sequence shown here is derived from an EMBL/GenBank/DDBJ whole genome shotgun (WGS) entry which is preliminary data.</text>
</comment>
<evidence type="ECO:0000313" key="2">
    <source>
        <dbReference type="EMBL" id="TQR12955.1"/>
    </source>
</evidence>
<gene>
    <name evidence="2" type="ORF">FG383_12905</name>
</gene>
<protein>
    <submittedName>
        <fullName evidence="2">DUF3311 domain-containing protein</fullName>
    </submittedName>
</protein>
<dbReference type="Proteomes" id="UP000318937">
    <property type="component" value="Unassembled WGS sequence"/>
</dbReference>
<dbReference type="RefSeq" id="WP_142607802.1">
    <property type="nucleotide sequence ID" value="NZ_VDGG01000025.1"/>
</dbReference>
<keyword evidence="1" id="KW-1133">Transmembrane helix</keyword>
<keyword evidence="1" id="KW-0812">Transmembrane</keyword>
<dbReference type="InterPro" id="IPR021741">
    <property type="entry name" value="DUF3311"/>
</dbReference>
<keyword evidence="3" id="KW-1185">Reference proteome</keyword>
<feature type="transmembrane region" description="Helical" evidence="1">
    <location>
        <begin position="30"/>
        <end position="54"/>
    </location>
</feature>
<dbReference type="PANTHER" id="PTHR40034:SF1">
    <property type="entry name" value="BSL5891 PROTEIN"/>
    <property type="match status" value="1"/>
</dbReference>
<evidence type="ECO:0000256" key="1">
    <source>
        <dbReference type="SAM" id="Phobius"/>
    </source>
</evidence>
<dbReference type="PANTHER" id="PTHR40034">
    <property type="entry name" value="BSL5891 PROTEIN"/>
    <property type="match status" value="1"/>
</dbReference>
<dbReference type="OrthoDB" id="3628949at2"/>
<accession>A0A544T690</accession>
<dbReference type="AlphaFoldDB" id="A0A544T690"/>
<proteinExistence type="predicted"/>
<evidence type="ECO:0000313" key="3">
    <source>
        <dbReference type="Proteomes" id="UP000318937"/>
    </source>
</evidence>
<name>A0A544T690_9BACI</name>
<dbReference type="EMBL" id="VDGG01000025">
    <property type="protein sequence ID" value="TQR12955.1"/>
    <property type="molecule type" value="Genomic_DNA"/>
</dbReference>
<keyword evidence="1" id="KW-0472">Membrane</keyword>